<dbReference type="Gene3D" id="1.20.1730.10">
    <property type="entry name" value="Sodium/glucose cotransporter"/>
    <property type="match status" value="1"/>
</dbReference>
<feature type="transmembrane region" description="Helical" evidence="14">
    <location>
        <begin position="100"/>
        <end position="119"/>
    </location>
</feature>
<evidence type="ECO:0000256" key="7">
    <source>
        <dbReference type="ARBA" id="ARBA00023053"/>
    </source>
</evidence>
<evidence type="ECO:0000256" key="1">
    <source>
        <dbReference type="ARBA" id="ARBA00004651"/>
    </source>
</evidence>
<keyword evidence="6 14" id="KW-1133">Transmembrane helix</keyword>
<dbReference type="InterPro" id="IPR018212">
    <property type="entry name" value="Na/solute_symporter_CS"/>
</dbReference>
<accession>A0A653C5X1</accession>
<evidence type="ECO:0008006" key="17">
    <source>
        <dbReference type="Google" id="ProtNLM"/>
    </source>
</evidence>
<feature type="non-terminal residue" evidence="15">
    <location>
        <position position="1"/>
    </location>
</feature>
<dbReference type="PROSITE" id="PS00456">
    <property type="entry name" value="NA_SOLUT_SYMP_1"/>
    <property type="match status" value="1"/>
</dbReference>
<keyword evidence="11" id="KW-0739">Sodium transport</keyword>
<protein>
    <recommendedName>
        <fullName evidence="17">Sodium/solute symporter</fullName>
    </recommendedName>
</protein>
<dbReference type="InterPro" id="IPR051163">
    <property type="entry name" value="Sodium:Solute_Symporter_SSF"/>
</dbReference>
<evidence type="ECO:0000256" key="11">
    <source>
        <dbReference type="ARBA" id="ARBA00023201"/>
    </source>
</evidence>
<feature type="transmembrane region" description="Helical" evidence="14">
    <location>
        <begin position="57"/>
        <end position="80"/>
    </location>
</feature>
<reference evidence="15 16" key="1">
    <citation type="submission" date="2019-01" db="EMBL/GenBank/DDBJ databases">
        <authorList>
            <person name="Sayadi A."/>
        </authorList>
    </citation>
    <scope>NUCLEOTIDE SEQUENCE [LARGE SCALE GENOMIC DNA]</scope>
</reference>
<dbReference type="GO" id="GO:0015075">
    <property type="term" value="F:monoatomic ion transmembrane transporter activity"/>
    <property type="evidence" value="ECO:0007669"/>
    <property type="project" value="UniProtKB-ARBA"/>
</dbReference>
<feature type="transmembrane region" description="Helical" evidence="14">
    <location>
        <begin position="25"/>
        <end position="45"/>
    </location>
</feature>
<dbReference type="PANTHER" id="PTHR42985:SF41">
    <property type="entry name" value="GH19970P-RELATED"/>
    <property type="match status" value="1"/>
</dbReference>
<comment type="subcellular location">
    <subcellularLocation>
        <location evidence="1">Cell membrane</location>
        <topology evidence="1">Multi-pass membrane protein</topology>
    </subcellularLocation>
</comment>
<evidence type="ECO:0000256" key="6">
    <source>
        <dbReference type="ARBA" id="ARBA00022989"/>
    </source>
</evidence>
<dbReference type="GO" id="GO:0005886">
    <property type="term" value="C:plasma membrane"/>
    <property type="evidence" value="ECO:0007669"/>
    <property type="project" value="UniProtKB-SubCell"/>
</dbReference>
<dbReference type="AlphaFoldDB" id="A0A653C5X1"/>
<keyword evidence="10" id="KW-0325">Glycoprotein</keyword>
<keyword evidence="7" id="KW-0915">Sodium</keyword>
<keyword evidence="9 14" id="KW-0472">Membrane</keyword>
<evidence type="ECO:0000256" key="8">
    <source>
        <dbReference type="ARBA" id="ARBA00023065"/>
    </source>
</evidence>
<evidence type="ECO:0000256" key="9">
    <source>
        <dbReference type="ARBA" id="ARBA00023136"/>
    </source>
</evidence>
<evidence type="ECO:0000256" key="5">
    <source>
        <dbReference type="ARBA" id="ARBA00022692"/>
    </source>
</evidence>
<evidence type="ECO:0000256" key="3">
    <source>
        <dbReference type="ARBA" id="ARBA00022448"/>
    </source>
</evidence>
<comment type="catalytic activity">
    <reaction evidence="12">
        <text>iodide(out) + 2 Na(+)(out) = iodide(in) + 2 Na(+)(in)</text>
        <dbReference type="Rhea" id="RHEA:71207"/>
        <dbReference type="ChEBI" id="CHEBI:16382"/>
        <dbReference type="ChEBI" id="CHEBI:29101"/>
    </reaction>
</comment>
<dbReference type="GO" id="GO:0015293">
    <property type="term" value="F:symporter activity"/>
    <property type="evidence" value="ECO:0007669"/>
    <property type="project" value="TreeGrafter"/>
</dbReference>
<keyword evidence="16" id="KW-1185">Reference proteome</keyword>
<evidence type="ECO:0000256" key="2">
    <source>
        <dbReference type="ARBA" id="ARBA00006434"/>
    </source>
</evidence>
<name>A0A653C5X1_CALMS</name>
<evidence type="ECO:0000256" key="4">
    <source>
        <dbReference type="ARBA" id="ARBA00022475"/>
    </source>
</evidence>
<dbReference type="InterPro" id="IPR001734">
    <property type="entry name" value="Na/solute_symporter"/>
</dbReference>
<dbReference type="OrthoDB" id="196131at2759"/>
<keyword evidence="5 14" id="KW-0812">Transmembrane</keyword>
<dbReference type="GO" id="GO:0098660">
    <property type="term" value="P:inorganic ion transmembrane transport"/>
    <property type="evidence" value="ECO:0007669"/>
    <property type="project" value="UniProtKB-ARBA"/>
</dbReference>
<dbReference type="Proteomes" id="UP000410492">
    <property type="component" value="Unassembled WGS sequence"/>
</dbReference>
<keyword evidence="4" id="KW-1003">Cell membrane</keyword>
<keyword evidence="3" id="KW-0813">Transport</keyword>
<evidence type="ECO:0000256" key="12">
    <source>
        <dbReference type="ARBA" id="ARBA00036099"/>
    </source>
</evidence>
<dbReference type="Pfam" id="PF00474">
    <property type="entry name" value="SSF"/>
    <property type="match status" value="1"/>
</dbReference>
<dbReference type="PANTHER" id="PTHR42985">
    <property type="entry name" value="SODIUM-COUPLED MONOCARBOXYLATE TRANSPORTER"/>
    <property type="match status" value="1"/>
</dbReference>
<dbReference type="EMBL" id="CAACVG010006987">
    <property type="protein sequence ID" value="VEN42959.1"/>
    <property type="molecule type" value="Genomic_DNA"/>
</dbReference>
<keyword evidence="8" id="KW-0406">Ion transport</keyword>
<dbReference type="InterPro" id="IPR038377">
    <property type="entry name" value="Na/Glc_symporter_sf"/>
</dbReference>
<evidence type="ECO:0000256" key="14">
    <source>
        <dbReference type="SAM" id="Phobius"/>
    </source>
</evidence>
<dbReference type="PROSITE" id="PS50283">
    <property type="entry name" value="NA_SOLUT_SYMP_3"/>
    <property type="match status" value="1"/>
</dbReference>
<evidence type="ECO:0000256" key="13">
    <source>
        <dbReference type="RuleBase" id="RU362091"/>
    </source>
</evidence>
<evidence type="ECO:0000256" key="10">
    <source>
        <dbReference type="ARBA" id="ARBA00023180"/>
    </source>
</evidence>
<comment type="similarity">
    <text evidence="2 13">Belongs to the sodium:solute symporter (SSF) (TC 2.A.21) family.</text>
</comment>
<gene>
    <name evidence="15" type="ORF">CALMAC_LOCUS6266</name>
</gene>
<evidence type="ECO:0000313" key="16">
    <source>
        <dbReference type="Proteomes" id="UP000410492"/>
    </source>
</evidence>
<proteinExistence type="inferred from homology"/>
<sequence>LLCVKVLLYGIRFWCTVAPITGIDIHLIGTIVAVVCVFYTFLGGLKAVVWTDSWQVIAMFISVIVVVILGTVTIGGPSVIIDLNSKGGRFQFFNFNPSLYERYSVFSVVIGGFTYWTCFNSVNQTMVQRYLSLPTARQSKM</sequence>
<organism evidence="15 16">
    <name type="scientific">Callosobruchus maculatus</name>
    <name type="common">Southern cowpea weevil</name>
    <name type="synonym">Pulse bruchid</name>
    <dbReference type="NCBI Taxonomy" id="64391"/>
    <lineage>
        <taxon>Eukaryota</taxon>
        <taxon>Metazoa</taxon>
        <taxon>Ecdysozoa</taxon>
        <taxon>Arthropoda</taxon>
        <taxon>Hexapoda</taxon>
        <taxon>Insecta</taxon>
        <taxon>Pterygota</taxon>
        <taxon>Neoptera</taxon>
        <taxon>Endopterygota</taxon>
        <taxon>Coleoptera</taxon>
        <taxon>Polyphaga</taxon>
        <taxon>Cucujiformia</taxon>
        <taxon>Chrysomeloidea</taxon>
        <taxon>Chrysomelidae</taxon>
        <taxon>Bruchinae</taxon>
        <taxon>Bruchini</taxon>
        <taxon>Callosobruchus</taxon>
    </lineage>
</organism>
<dbReference type="GO" id="GO:0006814">
    <property type="term" value="P:sodium ion transport"/>
    <property type="evidence" value="ECO:0007669"/>
    <property type="project" value="UniProtKB-KW"/>
</dbReference>
<evidence type="ECO:0000313" key="15">
    <source>
        <dbReference type="EMBL" id="VEN42959.1"/>
    </source>
</evidence>